<protein>
    <submittedName>
        <fullName evidence="1">Uncharacterized protein</fullName>
    </submittedName>
</protein>
<name>A0ACB9AY11_ARCLA</name>
<accession>A0ACB9AY11</accession>
<evidence type="ECO:0000313" key="2">
    <source>
        <dbReference type="Proteomes" id="UP001055879"/>
    </source>
</evidence>
<organism evidence="1 2">
    <name type="scientific">Arctium lappa</name>
    <name type="common">Greater burdock</name>
    <name type="synonym">Lappa major</name>
    <dbReference type="NCBI Taxonomy" id="4217"/>
    <lineage>
        <taxon>Eukaryota</taxon>
        <taxon>Viridiplantae</taxon>
        <taxon>Streptophyta</taxon>
        <taxon>Embryophyta</taxon>
        <taxon>Tracheophyta</taxon>
        <taxon>Spermatophyta</taxon>
        <taxon>Magnoliopsida</taxon>
        <taxon>eudicotyledons</taxon>
        <taxon>Gunneridae</taxon>
        <taxon>Pentapetalae</taxon>
        <taxon>asterids</taxon>
        <taxon>campanulids</taxon>
        <taxon>Asterales</taxon>
        <taxon>Asteraceae</taxon>
        <taxon>Carduoideae</taxon>
        <taxon>Cardueae</taxon>
        <taxon>Arctiinae</taxon>
        <taxon>Arctium</taxon>
    </lineage>
</organism>
<proteinExistence type="predicted"/>
<sequence length="212" mass="23713">MDGSGKGFKLLEGIDCEEPTESVMYRLLGFEGGIIPGVISMLEKRITDMDLDLDPSFISQTDVGQTTFATPNSIREIRLERSISSSATVGNLAQVYNIISRECNNSSMYLEMAIFSLVKGKPNFMRCHEARRNMVDCILLRGTNFTMFGSLVFFLLVANLAIQPLFPHLLFGLAVWPLANLQLEAGLIMLKVSMEYYKSKADIKKSNILSFF</sequence>
<dbReference type="Proteomes" id="UP001055879">
    <property type="component" value="Linkage Group LG07"/>
</dbReference>
<evidence type="ECO:0000313" key="1">
    <source>
        <dbReference type="EMBL" id="KAI3714830.1"/>
    </source>
</evidence>
<reference evidence="1 2" key="2">
    <citation type="journal article" date="2022" name="Mol. Ecol. Resour.">
        <title>The genomes of chicory, endive, great burdock and yacon provide insights into Asteraceae paleo-polyploidization history and plant inulin production.</title>
        <authorList>
            <person name="Fan W."/>
            <person name="Wang S."/>
            <person name="Wang H."/>
            <person name="Wang A."/>
            <person name="Jiang F."/>
            <person name="Liu H."/>
            <person name="Zhao H."/>
            <person name="Xu D."/>
            <person name="Zhang Y."/>
        </authorList>
    </citation>
    <scope>NUCLEOTIDE SEQUENCE [LARGE SCALE GENOMIC DNA]</scope>
    <source>
        <strain evidence="2">cv. Niubang</strain>
    </source>
</reference>
<reference evidence="2" key="1">
    <citation type="journal article" date="2022" name="Mol. Ecol. Resour.">
        <title>The genomes of chicory, endive, great burdock and yacon provide insights into Asteraceae palaeo-polyploidization history and plant inulin production.</title>
        <authorList>
            <person name="Fan W."/>
            <person name="Wang S."/>
            <person name="Wang H."/>
            <person name="Wang A."/>
            <person name="Jiang F."/>
            <person name="Liu H."/>
            <person name="Zhao H."/>
            <person name="Xu D."/>
            <person name="Zhang Y."/>
        </authorList>
    </citation>
    <scope>NUCLEOTIDE SEQUENCE [LARGE SCALE GENOMIC DNA]</scope>
    <source>
        <strain evidence="2">cv. Niubang</strain>
    </source>
</reference>
<dbReference type="EMBL" id="CM042053">
    <property type="protein sequence ID" value="KAI3714830.1"/>
    <property type="molecule type" value="Genomic_DNA"/>
</dbReference>
<comment type="caution">
    <text evidence="1">The sequence shown here is derived from an EMBL/GenBank/DDBJ whole genome shotgun (WGS) entry which is preliminary data.</text>
</comment>
<keyword evidence="2" id="KW-1185">Reference proteome</keyword>
<gene>
    <name evidence="1" type="ORF">L6452_21790</name>
</gene>